<comment type="caution">
    <text evidence="2">The sequence shown here is derived from an EMBL/GenBank/DDBJ whole genome shotgun (WGS) entry which is preliminary data.</text>
</comment>
<name>A0ABP1G3Z7_9CHLO</name>
<reference evidence="2 3" key="1">
    <citation type="submission" date="2024-06" db="EMBL/GenBank/DDBJ databases">
        <authorList>
            <person name="Kraege A."/>
            <person name="Thomma B."/>
        </authorList>
    </citation>
    <scope>NUCLEOTIDE SEQUENCE [LARGE SCALE GENOMIC DNA]</scope>
</reference>
<proteinExistence type="predicted"/>
<evidence type="ECO:0000313" key="2">
    <source>
        <dbReference type="EMBL" id="CAL5226022.1"/>
    </source>
</evidence>
<organism evidence="2 3">
    <name type="scientific">Coccomyxa viridis</name>
    <dbReference type="NCBI Taxonomy" id="1274662"/>
    <lineage>
        <taxon>Eukaryota</taxon>
        <taxon>Viridiplantae</taxon>
        <taxon>Chlorophyta</taxon>
        <taxon>core chlorophytes</taxon>
        <taxon>Trebouxiophyceae</taxon>
        <taxon>Trebouxiophyceae incertae sedis</taxon>
        <taxon>Coccomyxaceae</taxon>
        <taxon>Coccomyxa</taxon>
    </lineage>
</organism>
<feature type="compositionally biased region" description="Basic residues" evidence="1">
    <location>
        <begin position="1"/>
        <end position="10"/>
    </location>
</feature>
<gene>
    <name evidence="2" type="primary">g8829</name>
    <name evidence="2" type="ORF">VP750_LOCUS7928</name>
</gene>
<dbReference type="EMBL" id="CAXHTA020000015">
    <property type="protein sequence ID" value="CAL5226022.1"/>
    <property type="molecule type" value="Genomic_DNA"/>
</dbReference>
<keyword evidence="3" id="KW-1185">Reference proteome</keyword>
<evidence type="ECO:0000256" key="1">
    <source>
        <dbReference type="SAM" id="MobiDB-lite"/>
    </source>
</evidence>
<sequence length="384" mass="43123">MQRLAKRRQRNDHPQPEGKKEDGDGKGIKSSPSAVWLCVLSCRLHVTAAEEAVTGHVRILTAVGFPRVWQTKEGVACPFTWMLEEHVEQLSKEIAAHNATLDQAAAQWQKATDPGIRRILKHMYTTTWNRRERLEAQRQKLEELMRCEGGLEATMGFMDLNSMTPESWEEVRGCAKLPIITMDNKWLGPSHPTRPVYSTMLDFWWDESSKHNQADRCISHLKEILRLGHRDMEWVDAAKEYPDLLSYYGRETLGANLTGAPDLLAASRSAIKAHQPEKGMHLLIDVWKTVGRSEMARAQAKLLLANVHSPDTKPAMVATDLCDEWWLLWMNCSDICQLAFASKAQAVAFITDYLNGEACEGGLETVIAIRGPIDKRLLAGSGAA</sequence>
<feature type="compositionally biased region" description="Basic and acidic residues" evidence="1">
    <location>
        <begin position="11"/>
        <end position="27"/>
    </location>
</feature>
<dbReference type="Proteomes" id="UP001497392">
    <property type="component" value="Unassembled WGS sequence"/>
</dbReference>
<accession>A0ABP1G3Z7</accession>
<evidence type="ECO:0000313" key="3">
    <source>
        <dbReference type="Proteomes" id="UP001497392"/>
    </source>
</evidence>
<protein>
    <submittedName>
        <fullName evidence="2">G8829 protein</fullName>
    </submittedName>
</protein>
<feature type="region of interest" description="Disordered" evidence="1">
    <location>
        <begin position="1"/>
        <end position="28"/>
    </location>
</feature>